<dbReference type="Pfam" id="PF03781">
    <property type="entry name" value="FGE-sulfatase"/>
    <property type="match status" value="1"/>
</dbReference>
<dbReference type="GO" id="GO:0120147">
    <property type="term" value="F:formylglycine-generating oxidase activity"/>
    <property type="evidence" value="ECO:0007669"/>
    <property type="project" value="TreeGrafter"/>
</dbReference>
<dbReference type="EMBL" id="FR872582">
    <property type="protein sequence ID" value="CCB89030.1"/>
    <property type="molecule type" value="Genomic_DNA"/>
</dbReference>
<dbReference type="KEGG" id="sng:SNE_A11530"/>
<evidence type="ECO:0000256" key="2">
    <source>
        <dbReference type="ARBA" id="ARBA00022777"/>
    </source>
</evidence>
<comment type="catalytic activity">
    <reaction evidence="4">
        <text>L-seryl-[protein] + ATP = O-phospho-L-seryl-[protein] + ADP + H(+)</text>
        <dbReference type="Rhea" id="RHEA:17989"/>
        <dbReference type="Rhea" id="RHEA-COMP:9863"/>
        <dbReference type="Rhea" id="RHEA-COMP:11604"/>
        <dbReference type="ChEBI" id="CHEBI:15378"/>
        <dbReference type="ChEBI" id="CHEBI:29999"/>
        <dbReference type="ChEBI" id="CHEBI:30616"/>
        <dbReference type="ChEBI" id="CHEBI:83421"/>
        <dbReference type="ChEBI" id="CHEBI:456216"/>
        <dbReference type="EC" id="2.7.11.1"/>
    </reaction>
</comment>
<dbReference type="eggNOG" id="COG0515">
    <property type="taxonomic scope" value="Bacteria"/>
</dbReference>
<dbReference type="GO" id="GO:0004674">
    <property type="term" value="F:protein serine/threonine kinase activity"/>
    <property type="evidence" value="ECO:0007669"/>
    <property type="project" value="UniProtKB-EC"/>
</dbReference>
<dbReference type="Gene3D" id="1.10.510.10">
    <property type="entry name" value="Transferase(Phosphotransferase) domain 1"/>
    <property type="match status" value="1"/>
</dbReference>
<dbReference type="PROSITE" id="PS50011">
    <property type="entry name" value="PROTEIN_KINASE_DOM"/>
    <property type="match status" value="1"/>
</dbReference>
<dbReference type="SUPFAM" id="SSF56436">
    <property type="entry name" value="C-type lectin-like"/>
    <property type="match status" value="1"/>
</dbReference>
<dbReference type="SUPFAM" id="SSF56112">
    <property type="entry name" value="Protein kinase-like (PK-like)"/>
    <property type="match status" value="1"/>
</dbReference>
<accession>F8L8A7</accession>
<gene>
    <name evidence="6" type="primary">pkn1</name>
    <name evidence="6" type="ordered locus">SNE_A11530</name>
</gene>
<evidence type="ECO:0000313" key="7">
    <source>
        <dbReference type="Proteomes" id="UP000000496"/>
    </source>
</evidence>
<dbReference type="STRING" id="331113.SNE_A11530"/>
<dbReference type="InterPro" id="IPR005532">
    <property type="entry name" value="SUMF_dom"/>
</dbReference>
<reference evidence="6 7" key="2">
    <citation type="journal article" date="2011" name="Mol. Biol. Evol.">
        <title>Unity in variety--the pan-genome of the Chlamydiae.</title>
        <authorList>
            <person name="Collingro A."/>
            <person name="Tischler P."/>
            <person name="Weinmaier T."/>
            <person name="Penz T."/>
            <person name="Heinz E."/>
            <person name="Brunham R.C."/>
            <person name="Read T.D."/>
            <person name="Bavoil P.M."/>
            <person name="Sachse K."/>
            <person name="Kahane S."/>
            <person name="Friedman M.G."/>
            <person name="Rattei T."/>
            <person name="Myers G.S."/>
            <person name="Horn M."/>
        </authorList>
    </citation>
    <scope>NUCLEOTIDE SEQUENCE [LARGE SCALE GENOMIC DNA]</scope>
    <source>
        <strain evidence="7">ATCC VR-1471 / Z</strain>
    </source>
</reference>
<dbReference type="Proteomes" id="UP000000496">
    <property type="component" value="Chromosome gsn.131"/>
</dbReference>
<keyword evidence="6" id="KW-0808">Transferase</keyword>
<evidence type="ECO:0000256" key="1">
    <source>
        <dbReference type="ARBA" id="ARBA00012513"/>
    </source>
</evidence>
<evidence type="ECO:0000256" key="4">
    <source>
        <dbReference type="ARBA" id="ARBA00048679"/>
    </source>
</evidence>
<dbReference type="Gene3D" id="3.90.1580.10">
    <property type="entry name" value="paralog of FGE (formylglycine-generating enzyme)"/>
    <property type="match status" value="1"/>
</dbReference>
<dbReference type="AlphaFoldDB" id="F8L8A7"/>
<organism evidence="6 7">
    <name type="scientific">Simkania negevensis (strain ATCC VR-1471 / DSM 27360 / Z)</name>
    <dbReference type="NCBI Taxonomy" id="331113"/>
    <lineage>
        <taxon>Bacteria</taxon>
        <taxon>Pseudomonadati</taxon>
        <taxon>Chlamydiota</taxon>
        <taxon>Chlamydiia</taxon>
        <taxon>Parachlamydiales</taxon>
        <taxon>Simkaniaceae</taxon>
        <taxon>Simkania</taxon>
    </lineage>
</organism>
<dbReference type="Pfam" id="PF00069">
    <property type="entry name" value="Pkinase"/>
    <property type="match status" value="1"/>
</dbReference>
<dbReference type="InterPro" id="IPR042095">
    <property type="entry name" value="SUMF_sf"/>
</dbReference>
<reference key="1">
    <citation type="journal article" date="2011" name="Mol. Biol. Evol.">
        <title>Unity in variety -- the pan-genome of the Chlamydiae.</title>
        <authorList>
            <person name="Collingro A."/>
            <person name="Tischler P."/>
            <person name="Weinmaier T."/>
            <person name="Penz T."/>
            <person name="Heinz E."/>
            <person name="Brunham R.C."/>
            <person name="Read T.D."/>
            <person name="Bavoil P.M."/>
            <person name="Sachse K."/>
            <person name="Kahane S."/>
            <person name="Friedman M.G."/>
            <person name="Rattei T."/>
            <person name="Myers G.S.A."/>
            <person name="Horn M."/>
        </authorList>
    </citation>
    <scope>NUCLEOTIDE SEQUENCE</scope>
    <source>
        <strain>Z</strain>
    </source>
</reference>
<evidence type="ECO:0000256" key="3">
    <source>
        <dbReference type="ARBA" id="ARBA00047899"/>
    </source>
</evidence>
<comment type="catalytic activity">
    <reaction evidence="3">
        <text>L-threonyl-[protein] + ATP = O-phospho-L-threonyl-[protein] + ADP + H(+)</text>
        <dbReference type="Rhea" id="RHEA:46608"/>
        <dbReference type="Rhea" id="RHEA-COMP:11060"/>
        <dbReference type="Rhea" id="RHEA-COMP:11605"/>
        <dbReference type="ChEBI" id="CHEBI:15378"/>
        <dbReference type="ChEBI" id="CHEBI:30013"/>
        <dbReference type="ChEBI" id="CHEBI:30616"/>
        <dbReference type="ChEBI" id="CHEBI:61977"/>
        <dbReference type="ChEBI" id="CHEBI:456216"/>
        <dbReference type="EC" id="2.7.11.1"/>
    </reaction>
</comment>
<keyword evidence="2 6" id="KW-0418">Kinase</keyword>
<dbReference type="HOGENOM" id="CLU_408763_0_0_0"/>
<dbReference type="GO" id="GO:0106310">
    <property type="term" value="F:protein serine kinase activity"/>
    <property type="evidence" value="ECO:0007669"/>
    <property type="project" value="RHEA"/>
</dbReference>
<dbReference type="OrthoDB" id="9768004at2"/>
<keyword evidence="7" id="KW-1185">Reference proteome</keyword>
<protein>
    <recommendedName>
        <fullName evidence="1">non-specific serine/threonine protein kinase</fullName>
        <ecNumber evidence="1">2.7.11.1</ecNumber>
    </recommendedName>
</protein>
<name>F8L8A7_SIMNZ</name>
<dbReference type="Gene3D" id="3.30.200.20">
    <property type="entry name" value="Phosphorylase Kinase, domain 1"/>
    <property type="match status" value="1"/>
</dbReference>
<dbReference type="PANTHER" id="PTHR23150:SF19">
    <property type="entry name" value="FORMYLGLYCINE-GENERATING ENZYME"/>
    <property type="match status" value="1"/>
</dbReference>
<dbReference type="RefSeq" id="WP_013943497.1">
    <property type="nucleotide sequence ID" value="NC_015713.1"/>
</dbReference>
<dbReference type="InterPro" id="IPR000719">
    <property type="entry name" value="Prot_kinase_dom"/>
</dbReference>
<dbReference type="EC" id="2.7.11.1" evidence="1"/>
<dbReference type="PANTHER" id="PTHR23150">
    <property type="entry name" value="SULFATASE MODIFYING FACTOR 1, 2"/>
    <property type="match status" value="1"/>
</dbReference>
<feature type="domain" description="Protein kinase" evidence="5">
    <location>
        <begin position="9"/>
        <end position="314"/>
    </location>
</feature>
<dbReference type="eggNOG" id="COG1262">
    <property type="taxonomic scope" value="Bacteria"/>
</dbReference>
<proteinExistence type="predicted"/>
<evidence type="ECO:0000259" key="5">
    <source>
        <dbReference type="PROSITE" id="PS50011"/>
    </source>
</evidence>
<dbReference type="GO" id="GO:0005524">
    <property type="term" value="F:ATP binding"/>
    <property type="evidence" value="ECO:0007669"/>
    <property type="project" value="InterPro"/>
</dbReference>
<evidence type="ECO:0000313" key="6">
    <source>
        <dbReference type="EMBL" id="CCB89030.1"/>
    </source>
</evidence>
<dbReference type="CDD" id="cd14014">
    <property type="entry name" value="STKc_PknB_like"/>
    <property type="match status" value="1"/>
</dbReference>
<dbReference type="InterPro" id="IPR051043">
    <property type="entry name" value="Sulfatase_Mod_Factor_Kinase"/>
</dbReference>
<dbReference type="InterPro" id="IPR011009">
    <property type="entry name" value="Kinase-like_dom_sf"/>
</dbReference>
<dbReference type="InterPro" id="IPR016187">
    <property type="entry name" value="CTDL_fold"/>
</dbReference>
<sequence>MDKNTLGDYAIIKQIGQGTLGSVYLAEHRFVKKQFVLKVLPEELANDRNFIQRFEREVGTLATLDHSHIVKVHNVSFAEGYYFLVTNCIVDCFGETTNLTQYLGVNKQSLNENEILELLSQVASALHYAHQKQLSGTPLAHRGIKLNNILIGKGERGLHVYLSDFGLSHIVGEGAILTRLYKTLADVLSLDLTKTSALKSGEETYLTGPFDSSKLSKLHASFLQTYHFLAPEQKIYREKPVGPQADIYAFGVLAYFLLMHNFPEGRFPLPSEVYPDFRLDWDYLIRECLKPDPSKRPSSLPAILEELIRPHRSFEKHPIERDEDAVLNWDDEPTHEPVQRSSDAETMAQLEKIKEATQVAVEDPKPEITKKQSQMLHEISNTLRTAKPKPLLNPGEINRPEYDPDPAAAFHIESTVARYVPKQNEVKDIEPLLSEMVIIKGGKFERGSNQGGRDERPRHKIEISSFAMDIHAVTNEQFVRFLEVMGGEKDANNQDIIQLKESRIKRHSGKLVIESGYAKHPVIGVTWYGAIAYAKWIGKRLPTEAEWEIAASCGNEENIYPTGATIERTQANFFSSDTVTVKSYPPNEYGLYDMAGNIYEWCQDWYDYNYYEVSQQEPENPQGPLQGVFRVLRGGCWKSLKEDLRCSHRNRNNPGIVNRTYGFRCAADVDES</sequence>